<reference evidence="9 10" key="1">
    <citation type="submission" date="2015-07" db="EMBL/GenBank/DDBJ databases">
        <authorList>
            <consortium name="Pathogen Informatics"/>
        </authorList>
    </citation>
    <scope>NUCLEOTIDE SEQUENCE [LARGE SCALE GENOMIC DNA]</scope>
    <source>
        <strain evidence="9 10">A51</strain>
    </source>
</reference>
<organism evidence="9 10">
    <name type="scientific">Vibrio cholerae</name>
    <dbReference type="NCBI Taxonomy" id="666"/>
    <lineage>
        <taxon>Bacteria</taxon>
        <taxon>Pseudomonadati</taxon>
        <taxon>Pseudomonadota</taxon>
        <taxon>Gammaproteobacteria</taxon>
        <taxon>Vibrionales</taxon>
        <taxon>Vibrionaceae</taxon>
        <taxon>Vibrio</taxon>
    </lineage>
</organism>
<keyword evidence="7 8" id="KW-0472">Membrane</keyword>
<feature type="transmembrane region" description="Helical" evidence="8">
    <location>
        <begin position="122"/>
        <end position="145"/>
    </location>
</feature>
<dbReference type="AlphaFoldDB" id="A0A655PMW8"/>
<protein>
    <submittedName>
        <fullName evidence="9">Serine transporter</fullName>
    </submittedName>
</protein>
<sequence length="146" mass="15538">MAKEQNISVLSYLANEHASPIISYLGPIVAFAAITSSYFGHFLGAHEGLVGLVKSRSNMQVSKIEKISLGFIVITTWIVAIVNPSILGMIETMGAPMIAAILFLLPVFAMQHKVPAMAKFKTSAPVQIFTVICGLAAISSVIYGAL</sequence>
<comment type="subcellular location">
    <subcellularLocation>
        <location evidence="1">Cell inner membrane</location>
        <topology evidence="1">Multi-pass membrane protein</topology>
    </subcellularLocation>
</comment>
<evidence type="ECO:0000256" key="3">
    <source>
        <dbReference type="ARBA" id="ARBA00022475"/>
    </source>
</evidence>
<evidence type="ECO:0000313" key="10">
    <source>
        <dbReference type="Proteomes" id="UP000044806"/>
    </source>
</evidence>
<dbReference type="GO" id="GO:0005886">
    <property type="term" value="C:plasma membrane"/>
    <property type="evidence" value="ECO:0007669"/>
    <property type="project" value="UniProtKB-SubCell"/>
</dbReference>
<evidence type="ECO:0000256" key="7">
    <source>
        <dbReference type="ARBA" id="ARBA00023136"/>
    </source>
</evidence>
<gene>
    <name evidence="9" type="primary">sdaC</name>
    <name evidence="9" type="ORF">ERS013165_00889</name>
</gene>
<evidence type="ECO:0000256" key="4">
    <source>
        <dbReference type="ARBA" id="ARBA00022519"/>
    </source>
</evidence>
<dbReference type="PANTHER" id="PTHR35334:SF2">
    <property type="entry name" value="SERINE TRANSPORTER SDAC"/>
    <property type="match status" value="1"/>
</dbReference>
<keyword evidence="2" id="KW-0813">Transport</keyword>
<keyword evidence="3" id="KW-1003">Cell membrane</keyword>
<proteinExistence type="predicted"/>
<accession>A0A655PMW8</accession>
<keyword evidence="4" id="KW-0997">Cell inner membrane</keyword>
<feature type="transmembrane region" description="Helical" evidence="8">
    <location>
        <begin position="93"/>
        <end position="110"/>
    </location>
</feature>
<keyword evidence="6 8" id="KW-1133">Transmembrane helix</keyword>
<dbReference type="PANTHER" id="PTHR35334">
    <property type="entry name" value="SERINE TRANSPORTER"/>
    <property type="match status" value="1"/>
</dbReference>
<dbReference type="GO" id="GO:0003333">
    <property type="term" value="P:amino acid transmembrane transport"/>
    <property type="evidence" value="ECO:0007669"/>
    <property type="project" value="InterPro"/>
</dbReference>
<evidence type="ECO:0000256" key="8">
    <source>
        <dbReference type="SAM" id="Phobius"/>
    </source>
</evidence>
<dbReference type="InterPro" id="IPR018227">
    <property type="entry name" value="Amino_acid_transport_2"/>
</dbReference>
<evidence type="ECO:0000256" key="5">
    <source>
        <dbReference type="ARBA" id="ARBA00022692"/>
    </source>
</evidence>
<dbReference type="Proteomes" id="UP000044806">
    <property type="component" value="Unassembled WGS sequence"/>
</dbReference>
<name>A0A655PMW8_VIBCL</name>
<feature type="transmembrane region" description="Helical" evidence="8">
    <location>
        <begin position="67"/>
        <end position="87"/>
    </location>
</feature>
<dbReference type="EMBL" id="CWOW01000003">
    <property type="protein sequence ID" value="CSA15484.1"/>
    <property type="molecule type" value="Genomic_DNA"/>
</dbReference>
<evidence type="ECO:0000256" key="6">
    <source>
        <dbReference type="ARBA" id="ARBA00022989"/>
    </source>
</evidence>
<evidence type="ECO:0000313" key="9">
    <source>
        <dbReference type="EMBL" id="CSA15484.1"/>
    </source>
</evidence>
<feature type="transmembrane region" description="Helical" evidence="8">
    <location>
        <begin position="21"/>
        <end position="46"/>
    </location>
</feature>
<keyword evidence="5 8" id="KW-0812">Transmembrane</keyword>
<evidence type="ECO:0000256" key="1">
    <source>
        <dbReference type="ARBA" id="ARBA00004429"/>
    </source>
</evidence>
<evidence type="ECO:0000256" key="2">
    <source>
        <dbReference type="ARBA" id="ARBA00022448"/>
    </source>
</evidence>